<reference evidence="1 2" key="1">
    <citation type="submission" date="2020-07" db="EMBL/GenBank/DDBJ databases">
        <title>Sequencing the genomes of 1000 actinobacteria strains.</title>
        <authorList>
            <person name="Klenk H.-P."/>
        </authorList>
    </citation>
    <scope>NUCLEOTIDE SEQUENCE [LARGE SCALE GENOMIC DNA]</scope>
    <source>
        <strain evidence="1 2">DSM 15166</strain>
    </source>
</reference>
<evidence type="ECO:0008006" key="3">
    <source>
        <dbReference type="Google" id="ProtNLM"/>
    </source>
</evidence>
<protein>
    <recommendedName>
        <fullName evidence="3">Glycolipid-binding domain-containing protein</fullName>
    </recommendedName>
</protein>
<organism evidence="1 2">
    <name type="scientific">Leifsonia naganoensis</name>
    <dbReference type="NCBI Taxonomy" id="150025"/>
    <lineage>
        <taxon>Bacteria</taxon>
        <taxon>Bacillati</taxon>
        <taxon>Actinomycetota</taxon>
        <taxon>Actinomycetes</taxon>
        <taxon>Micrococcales</taxon>
        <taxon>Microbacteriaceae</taxon>
        <taxon>Leifsonia</taxon>
    </lineage>
</organism>
<dbReference type="Proteomes" id="UP000521075">
    <property type="component" value="Unassembled WGS sequence"/>
</dbReference>
<accession>A0A853DWB0</accession>
<gene>
    <name evidence="1" type="ORF">HNR14_003285</name>
</gene>
<sequence>MAMRGAVRHVEWVGDEDPERLEAATVTLAPDRLDALGVSRTTDYVTSWSLETGPDWVTTRLDVSVTGRGFTRWLVLTRDDGGRWASESWAHGTTAFHGESMAHPGLAEPAAVDGALDCDLALCPVTNTMPILRLGALRGVEETELTMAWVDLPSLEVRASRQVYSAAEPFDSASGRGVVRYRSADRGFVADLGVDEGGVVIDYPRLARRIRAR</sequence>
<name>A0A853DWB0_9MICO</name>
<dbReference type="RefSeq" id="WP_246311589.1">
    <property type="nucleotide sequence ID" value="NZ_BAAAHA010000001.1"/>
</dbReference>
<dbReference type="Pfam" id="PF06475">
    <property type="entry name" value="Glycolipid_bind"/>
    <property type="match status" value="1"/>
</dbReference>
<evidence type="ECO:0000313" key="2">
    <source>
        <dbReference type="Proteomes" id="UP000521075"/>
    </source>
</evidence>
<evidence type="ECO:0000313" key="1">
    <source>
        <dbReference type="EMBL" id="NYK11404.1"/>
    </source>
</evidence>
<keyword evidence="2" id="KW-1185">Reference proteome</keyword>
<dbReference type="EMBL" id="JACCHJ010000001">
    <property type="protein sequence ID" value="NYK11404.1"/>
    <property type="molecule type" value="Genomic_DNA"/>
</dbReference>
<comment type="caution">
    <text evidence="1">The sequence shown here is derived from an EMBL/GenBank/DDBJ whole genome shotgun (WGS) entry which is preliminary data.</text>
</comment>
<dbReference type="AlphaFoldDB" id="A0A853DWB0"/>
<dbReference type="InterPro" id="IPR009467">
    <property type="entry name" value="Glycolipid-bd_prot_put"/>
</dbReference>
<dbReference type="SUPFAM" id="SSF159275">
    <property type="entry name" value="PA1994-like"/>
    <property type="match status" value="1"/>
</dbReference>
<proteinExistence type="predicted"/>